<dbReference type="EMBL" id="JBBPBN010000112">
    <property type="protein sequence ID" value="KAK8978485.1"/>
    <property type="molecule type" value="Genomic_DNA"/>
</dbReference>
<name>A0ABR2NQN0_9ROSI</name>
<protein>
    <submittedName>
        <fullName evidence="1">Uncharacterized protein</fullName>
    </submittedName>
</protein>
<reference evidence="1 2" key="1">
    <citation type="journal article" date="2024" name="G3 (Bethesda)">
        <title>Genome assembly of Hibiscus sabdariffa L. provides insights into metabolisms of medicinal natural products.</title>
        <authorList>
            <person name="Kim T."/>
        </authorList>
    </citation>
    <scope>NUCLEOTIDE SEQUENCE [LARGE SCALE GENOMIC DNA]</scope>
    <source>
        <strain evidence="1">TK-2024</strain>
        <tissue evidence="1">Old leaves</tissue>
    </source>
</reference>
<accession>A0ABR2NQN0</accession>
<proteinExistence type="predicted"/>
<sequence>MIEHGRTPDASLIEQPCYPLVQSPHGPLGLQQKCSLPIAEQRAWALGYATGKWEELCNVLLSQGALPPLARMLLLNKV</sequence>
<dbReference type="Proteomes" id="UP001396334">
    <property type="component" value="Unassembled WGS sequence"/>
</dbReference>
<gene>
    <name evidence="1" type="ORF">V6N11_008795</name>
</gene>
<organism evidence="1 2">
    <name type="scientific">Hibiscus sabdariffa</name>
    <name type="common">roselle</name>
    <dbReference type="NCBI Taxonomy" id="183260"/>
    <lineage>
        <taxon>Eukaryota</taxon>
        <taxon>Viridiplantae</taxon>
        <taxon>Streptophyta</taxon>
        <taxon>Embryophyta</taxon>
        <taxon>Tracheophyta</taxon>
        <taxon>Spermatophyta</taxon>
        <taxon>Magnoliopsida</taxon>
        <taxon>eudicotyledons</taxon>
        <taxon>Gunneridae</taxon>
        <taxon>Pentapetalae</taxon>
        <taxon>rosids</taxon>
        <taxon>malvids</taxon>
        <taxon>Malvales</taxon>
        <taxon>Malvaceae</taxon>
        <taxon>Malvoideae</taxon>
        <taxon>Hibiscus</taxon>
    </lineage>
</organism>
<comment type="caution">
    <text evidence="1">The sequence shown here is derived from an EMBL/GenBank/DDBJ whole genome shotgun (WGS) entry which is preliminary data.</text>
</comment>
<keyword evidence="2" id="KW-1185">Reference proteome</keyword>
<evidence type="ECO:0000313" key="1">
    <source>
        <dbReference type="EMBL" id="KAK8978485.1"/>
    </source>
</evidence>
<evidence type="ECO:0000313" key="2">
    <source>
        <dbReference type="Proteomes" id="UP001396334"/>
    </source>
</evidence>